<comment type="caution">
    <text evidence="1">The sequence shown here is derived from an EMBL/GenBank/DDBJ whole genome shotgun (WGS) entry which is preliminary data.</text>
</comment>
<organism evidence="1 2">
    <name type="scientific">Massilia aurea</name>
    <dbReference type="NCBI Taxonomy" id="373040"/>
    <lineage>
        <taxon>Bacteria</taxon>
        <taxon>Pseudomonadati</taxon>
        <taxon>Pseudomonadota</taxon>
        <taxon>Betaproteobacteria</taxon>
        <taxon>Burkholderiales</taxon>
        <taxon>Oxalobacteraceae</taxon>
        <taxon>Telluria group</taxon>
        <taxon>Massilia</taxon>
    </lineage>
</organism>
<dbReference type="AlphaFoldDB" id="A0A7W9WXR9"/>
<name>A0A7W9WXR9_9BURK</name>
<dbReference type="Proteomes" id="UP000540787">
    <property type="component" value="Unassembled WGS sequence"/>
</dbReference>
<sequence length="45" mass="4664">MQLRTYCSAVLTIACLMLGGCREHNGPAQPIAPAAQTAPHTPVSS</sequence>
<reference evidence="1 2" key="1">
    <citation type="submission" date="2020-08" db="EMBL/GenBank/DDBJ databases">
        <title>The Agave Microbiome: Exploring the role of microbial communities in plant adaptations to desert environments.</title>
        <authorList>
            <person name="Partida-Martinez L.P."/>
        </authorList>
    </citation>
    <scope>NUCLEOTIDE SEQUENCE [LARGE SCALE GENOMIC DNA]</scope>
    <source>
        <strain evidence="1 2">AT3.2</strain>
    </source>
</reference>
<dbReference type="EMBL" id="JACHBX010000001">
    <property type="protein sequence ID" value="MBB6132774.1"/>
    <property type="molecule type" value="Genomic_DNA"/>
</dbReference>
<accession>A0A7W9WXR9</accession>
<proteinExistence type="predicted"/>
<evidence type="ECO:0000313" key="1">
    <source>
        <dbReference type="EMBL" id="MBB6132774.1"/>
    </source>
</evidence>
<keyword evidence="2" id="KW-1185">Reference proteome</keyword>
<evidence type="ECO:0000313" key="2">
    <source>
        <dbReference type="Proteomes" id="UP000540787"/>
    </source>
</evidence>
<protein>
    <submittedName>
        <fullName evidence="1">Uncharacterized protein</fullName>
    </submittedName>
</protein>
<dbReference type="RefSeq" id="WP_183551458.1">
    <property type="nucleotide sequence ID" value="NZ_JACHBX010000001.1"/>
</dbReference>
<gene>
    <name evidence="1" type="ORF">HD842_000885</name>
</gene>
<dbReference type="PROSITE" id="PS51257">
    <property type="entry name" value="PROKAR_LIPOPROTEIN"/>
    <property type="match status" value="1"/>
</dbReference>